<dbReference type="NCBIfam" id="TIGR01764">
    <property type="entry name" value="excise"/>
    <property type="match status" value="1"/>
</dbReference>
<dbReference type="InterPro" id="IPR036724">
    <property type="entry name" value="Cobalamin-bd_sf"/>
</dbReference>
<dbReference type="AlphaFoldDB" id="A0A6J6R3K0"/>
<dbReference type="Pfam" id="PF02607">
    <property type="entry name" value="B12-binding_2"/>
    <property type="match status" value="1"/>
</dbReference>
<gene>
    <name evidence="2" type="ORF">UFOPK2658_00728</name>
    <name evidence="3" type="ORF">UFOPK2880_01652</name>
    <name evidence="4" type="ORF">UFOPK3004_01052</name>
    <name evidence="5" type="ORF">UFOPK3304_01706</name>
    <name evidence="6" type="ORF">UFOPK3494_00515</name>
    <name evidence="7" type="ORF">UFOPK4134_01216</name>
</gene>
<accession>A0A6J6R3K0</accession>
<dbReference type="GO" id="GO:0046872">
    <property type="term" value="F:metal ion binding"/>
    <property type="evidence" value="ECO:0007669"/>
    <property type="project" value="InterPro"/>
</dbReference>
<dbReference type="InterPro" id="IPR003759">
    <property type="entry name" value="Cbl-bd_cap"/>
</dbReference>
<evidence type="ECO:0000313" key="4">
    <source>
        <dbReference type="EMBL" id="CAB4807996.1"/>
    </source>
</evidence>
<evidence type="ECO:0000313" key="2">
    <source>
        <dbReference type="EMBL" id="CAB4716533.1"/>
    </source>
</evidence>
<dbReference type="InterPro" id="IPR006158">
    <property type="entry name" value="Cobalamin-bd"/>
</dbReference>
<evidence type="ECO:0000259" key="1">
    <source>
        <dbReference type="PROSITE" id="PS51332"/>
    </source>
</evidence>
<dbReference type="EMBL" id="CAEZZP010000141">
    <property type="protein sequence ID" value="CAB4784411.1"/>
    <property type="molecule type" value="Genomic_DNA"/>
</dbReference>
<dbReference type="SUPFAM" id="SSF52242">
    <property type="entry name" value="Cobalamin (vitamin B12)-binding domain"/>
    <property type="match status" value="1"/>
</dbReference>
<dbReference type="Gene3D" id="1.10.1240.10">
    <property type="entry name" value="Methionine synthase domain"/>
    <property type="match status" value="1"/>
</dbReference>
<dbReference type="InterPro" id="IPR036594">
    <property type="entry name" value="Meth_synthase_dom"/>
</dbReference>
<dbReference type="InterPro" id="IPR010093">
    <property type="entry name" value="SinI_DNA-bd"/>
</dbReference>
<evidence type="ECO:0000313" key="5">
    <source>
        <dbReference type="EMBL" id="CAB4881677.1"/>
    </source>
</evidence>
<evidence type="ECO:0000313" key="7">
    <source>
        <dbReference type="EMBL" id="CAB5033134.1"/>
    </source>
</evidence>
<dbReference type="Gene3D" id="3.40.50.280">
    <property type="entry name" value="Cobalamin-binding domain"/>
    <property type="match status" value="1"/>
</dbReference>
<evidence type="ECO:0000313" key="6">
    <source>
        <dbReference type="EMBL" id="CAB4893208.1"/>
    </source>
</evidence>
<reference evidence="2" key="1">
    <citation type="submission" date="2020-05" db="EMBL/GenBank/DDBJ databases">
        <authorList>
            <person name="Chiriac C."/>
            <person name="Salcher M."/>
            <person name="Ghai R."/>
            <person name="Kavagutti S V."/>
        </authorList>
    </citation>
    <scope>NUCLEOTIDE SEQUENCE</scope>
</reference>
<dbReference type="EMBL" id="CAEZYH010000022">
    <property type="protein sequence ID" value="CAB4716533.1"/>
    <property type="molecule type" value="Genomic_DNA"/>
</dbReference>
<dbReference type="EMBL" id="CAFBPS010000098">
    <property type="protein sequence ID" value="CAB5033134.1"/>
    <property type="molecule type" value="Genomic_DNA"/>
</dbReference>
<dbReference type="GO" id="GO:0031419">
    <property type="term" value="F:cobalamin binding"/>
    <property type="evidence" value="ECO:0007669"/>
    <property type="project" value="InterPro"/>
</dbReference>
<dbReference type="EMBL" id="CAFAAL010000091">
    <property type="protein sequence ID" value="CAB4807996.1"/>
    <property type="molecule type" value="Genomic_DNA"/>
</dbReference>
<dbReference type="PROSITE" id="PS51332">
    <property type="entry name" value="B12_BINDING"/>
    <property type="match status" value="1"/>
</dbReference>
<feature type="domain" description="B12-binding" evidence="1">
    <location>
        <begin position="157"/>
        <end position="283"/>
    </location>
</feature>
<dbReference type="InterPro" id="IPR041657">
    <property type="entry name" value="HTH_17"/>
</dbReference>
<proteinExistence type="predicted"/>
<dbReference type="GO" id="GO:0003677">
    <property type="term" value="F:DNA binding"/>
    <property type="evidence" value="ECO:0007669"/>
    <property type="project" value="InterPro"/>
</dbReference>
<dbReference type="EMBL" id="CAFBLJ010000134">
    <property type="protein sequence ID" value="CAB4881677.1"/>
    <property type="molecule type" value="Genomic_DNA"/>
</dbReference>
<dbReference type="Pfam" id="PF02310">
    <property type="entry name" value="B12-binding"/>
    <property type="match status" value="1"/>
</dbReference>
<protein>
    <submittedName>
        <fullName evidence="2">Unannotated protein</fullName>
    </submittedName>
</protein>
<organism evidence="2">
    <name type="scientific">freshwater metagenome</name>
    <dbReference type="NCBI Taxonomy" id="449393"/>
    <lineage>
        <taxon>unclassified sequences</taxon>
        <taxon>metagenomes</taxon>
        <taxon>ecological metagenomes</taxon>
    </lineage>
</organism>
<name>A0A6J6R3K0_9ZZZZ</name>
<evidence type="ECO:0000313" key="3">
    <source>
        <dbReference type="EMBL" id="CAB4784411.1"/>
    </source>
</evidence>
<dbReference type="EMBL" id="CAFBMF010000021">
    <property type="protein sequence ID" value="CAB4893208.1"/>
    <property type="molecule type" value="Genomic_DNA"/>
</dbReference>
<dbReference type="Pfam" id="PF12728">
    <property type="entry name" value="HTH_17"/>
    <property type="match status" value="1"/>
</dbReference>
<sequence length="283" mass="30596">MDADVLTLDEVKDVLGVSYMTAYRYVKSRRLEGYQVGGVWHVPREALQQFQEEKSRPKTSAAASGDSRRTTNYVRELERCLVAGDSSGAWEVLKRAIDSGADVERVYLEILSPTLADIGARWAAGEIDISVEHQASAITARLIGQLSPRCFKRGRRRGQILIGGATGERHVLVLAMLGDLLRLHGWEVLDLGGDTPAESFVYAAGKMPDLVAVGVSVTSEESEASATATVAALRAAIGPHVPVVLGGGGIRDEKHAHDMGADHFAYGARGFIEFLDKVKKKRA</sequence>